<evidence type="ECO:0000313" key="1">
    <source>
        <dbReference type="EMBL" id="MFD1464614.1"/>
    </source>
</evidence>
<accession>A0ABW4DM53</accession>
<dbReference type="EMBL" id="JBHTOF010000011">
    <property type="protein sequence ID" value="MFD1464614.1"/>
    <property type="molecule type" value="Genomic_DNA"/>
</dbReference>
<comment type="caution">
    <text evidence="1">The sequence shown here is derived from an EMBL/GenBank/DDBJ whole genome shotgun (WGS) entry which is preliminary data.</text>
</comment>
<name>A0ABW4DM53_9LACO</name>
<keyword evidence="2" id="KW-1185">Reference proteome</keyword>
<protein>
    <submittedName>
        <fullName evidence="1">Uncharacterized protein</fullName>
    </submittedName>
</protein>
<gene>
    <name evidence="1" type="ORF">ACFQ4L_00715</name>
</gene>
<proteinExistence type="predicted"/>
<reference evidence="2" key="1">
    <citation type="journal article" date="2019" name="Int. J. Syst. Evol. Microbiol.">
        <title>The Global Catalogue of Microorganisms (GCM) 10K type strain sequencing project: providing services to taxonomists for standard genome sequencing and annotation.</title>
        <authorList>
            <consortium name="The Broad Institute Genomics Platform"/>
            <consortium name="The Broad Institute Genome Sequencing Center for Infectious Disease"/>
            <person name="Wu L."/>
            <person name="Ma J."/>
        </authorList>
    </citation>
    <scope>NUCLEOTIDE SEQUENCE [LARGE SCALE GENOMIC DNA]</scope>
    <source>
        <strain evidence="2">CCM 8951</strain>
    </source>
</reference>
<sequence>MNEANTEQQIAENISQEHALVFHAYRIALTNYLEALQTYRHSPETTTKKDVDDALDILQELTHKMNDALQIID</sequence>
<evidence type="ECO:0000313" key="2">
    <source>
        <dbReference type="Proteomes" id="UP001597244"/>
    </source>
</evidence>
<organism evidence="1 2">
    <name type="scientific">Lapidilactobacillus mulanensis</name>
    <dbReference type="NCBI Taxonomy" id="2485999"/>
    <lineage>
        <taxon>Bacteria</taxon>
        <taxon>Bacillati</taxon>
        <taxon>Bacillota</taxon>
        <taxon>Bacilli</taxon>
        <taxon>Lactobacillales</taxon>
        <taxon>Lactobacillaceae</taxon>
        <taxon>Lapidilactobacillus</taxon>
    </lineage>
</organism>
<dbReference type="Proteomes" id="UP001597244">
    <property type="component" value="Unassembled WGS sequence"/>
</dbReference>
<dbReference type="RefSeq" id="WP_125578103.1">
    <property type="nucleotide sequence ID" value="NZ_JBHTOF010000011.1"/>
</dbReference>